<reference evidence="2" key="1">
    <citation type="journal article" date="2021" name="Genome Biol. Evol.">
        <title>A High-Quality Reference Genome for a Parasitic Bivalve with Doubly Uniparental Inheritance (Bivalvia: Unionida).</title>
        <authorList>
            <person name="Smith C.H."/>
        </authorList>
    </citation>
    <scope>NUCLEOTIDE SEQUENCE</scope>
    <source>
        <strain evidence="2">CHS0354</strain>
    </source>
</reference>
<reference evidence="2" key="3">
    <citation type="submission" date="2023-05" db="EMBL/GenBank/DDBJ databases">
        <authorList>
            <person name="Smith C.H."/>
        </authorList>
    </citation>
    <scope>NUCLEOTIDE SEQUENCE</scope>
    <source>
        <strain evidence="2">CHS0354</strain>
        <tissue evidence="2">Mantle</tissue>
    </source>
</reference>
<evidence type="ECO:0000313" key="2">
    <source>
        <dbReference type="EMBL" id="KAK3604573.1"/>
    </source>
</evidence>
<keyword evidence="1" id="KW-0732">Signal</keyword>
<feature type="signal peptide" evidence="1">
    <location>
        <begin position="1"/>
        <end position="22"/>
    </location>
</feature>
<proteinExistence type="predicted"/>
<dbReference type="Proteomes" id="UP001195483">
    <property type="component" value="Unassembled WGS sequence"/>
</dbReference>
<gene>
    <name evidence="2" type="ORF">CHS0354_026265</name>
</gene>
<feature type="chain" id="PRO_5042242807" evidence="1">
    <location>
        <begin position="23"/>
        <end position="307"/>
    </location>
</feature>
<sequence>MADRKIYLCHYIILLTLGTADAVCTFPSQFQSSTYEDSYKGTLTFTANAMTGWGVVAYGNTVTNWQCHIVTSYSESSGGLLVFKATDSISALGASFYAYLCLNITKVTDNSFYYYQMNGIQPNAQNERVLISNDNTLSTVGTTCESSYSGHVAEFKVLLKSGMASTAAQNVSTELFANFDYNYTDASGATACASSSDNWVFCDTRVSMTFNFTTCSQAIAYGTSGIWYHIVTLSLTYKYMVVFNSAASHKFTCFTFTDDTKTTYVYDYCRSGQTNTALPTVGGATIGAKLTMAAYRFKVRNNQKSAF</sequence>
<comment type="caution">
    <text evidence="2">The sequence shown here is derived from an EMBL/GenBank/DDBJ whole genome shotgun (WGS) entry which is preliminary data.</text>
</comment>
<organism evidence="2 3">
    <name type="scientific">Potamilus streckersoni</name>
    <dbReference type="NCBI Taxonomy" id="2493646"/>
    <lineage>
        <taxon>Eukaryota</taxon>
        <taxon>Metazoa</taxon>
        <taxon>Spiralia</taxon>
        <taxon>Lophotrochozoa</taxon>
        <taxon>Mollusca</taxon>
        <taxon>Bivalvia</taxon>
        <taxon>Autobranchia</taxon>
        <taxon>Heteroconchia</taxon>
        <taxon>Palaeoheterodonta</taxon>
        <taxon>Unionida</taxon>
        <taxon>Unionoidea</taxon>
        <taxon>Unionidae</taxon>
        <taxon>Ambleminae</taxon>
        <taxon>Lampsilini</taxon>
        <taxon>Potamilus</taxon>
    </lineage>
</organism>
<dbReference type="EMBL" id="JAEAOA010001571">
    <property type="protein sequence ID" value="KAK3604573.1"/>
    <property type="molecule type" value="Genomic_DNA"/>
</dbReference>
<evidence type="ECO:0000256" key="1">
    <source>
        <dbReference type="SAM" id="SignalP"/>
    </source>
</evidence>
<keyword evidence="3" id="KW-1185">Reference proteome</keyword>
<accession>A0AAE0W742</accession>
<reference evidence="2" key="2">
    <citation type="journal article" date="2021" name="Genome Biol. Evol.">
        <title>Developing a high-quality reference genome for a parasitic bivalve with doubly uniparental inheritance (Bivalvia: Unionida).</title>
        <authorList>
            <person name="Smith C.H."/>
        </authorList>
    </citation>
    <scope>NUCLEOTIDE SEQUENCE</scope>
    <source>
        <strain evidence="2">CHS0354</strain>
        <tissue evidence="2">Mantle</tissue>
    </source>
</reference>
<protein>
    <submittedName>
        <fullName evidence="2">Uncharacterized protein</fullName>
    </submittedName>
</protein>
<evidence type="ECO:0000313" key="3">
    <source>
        <dbReference type="Proteomes" id="UP001195483"/>
    </source>
</evidence>
<dbReference type="AlphaFoldDB" id="A0AAE0W742"/>
<name>A0AAE0W742_9BIVA</name>